<dbReference type="Proteomes" id="UP000649829">
    <property type="component" value="Unassembled WGS sequence"/>
</dbReference>
<evidence type="ECO:0000259" key="1">
    <source>
        <dbReference type="Pfam" id="PF09917"/>
    </source>
</evidence>
<reference evidence="2" key="1">
    <citation type="journal article" date="2014" name="Int. J. Syst. Evol. Microbiol.">
        <title>Complete genome sequence of Corynebacterium casei LMG S-19264T (=DSM 44701T), isolated from a smear-ripened cheese.</title>
        <authorList>
            <consortium name="US DOE Joint Genome Institute (JGI-PGF)"/>
            <person name="Walter F."/>
            <person name="Albersmeier A."/>
            <person name="Kalinowski J."/>
            <person name="Ruckert C."/>
        </authorList>
    </citation>
    <scope>NUCLEOTIDE SEQUENCE</scope>
    <source>
        <strain evidence="2">CGMCC 1.6293</strain>
    </source>
</reference>
<comment type="caution">
    <text evidence="2">The sequence shown here is derived from an EMBL/GenBank/DDBJ whole genome shotgun (WGS) entry which is preliminary data.</text>
</comment>
<reference evidence="2" key="2">
    <citation type="submission" date="2020-09" db="EMBL/GenBank/DDBJ databases">
        <authorList>
            <person name="Sun Q."/>
            <person name="Zhou Y."/>
        </authorList>
    </citation>
    <scope>NUCLEOTIDE SEQUENCE</scope>
    <source>
        <strain evidence="2">CGMCC 1.6293</strain>
    </source>
</reference>
<feature type="domain" description="DUF2147" evidence="1">
    <location>
        <begin position="67"/>
        <end position="167"/>
    </location>
</feature>
<dbReference type="Pfam" id="PF09917">
    <property type="entry name" value="DUF2147"/>
    <property type="match status" value="1"/>
</dbReference>
<dbReference type="AlphaFoldDB" id="A0A917WDY3"/>
<dbReference type="Gene3D" id="2.40.128.520">
    <property type="match status" value="1"/>
</dbReference>
<evidence type="ECO:0000313" key="2">
    <source>
        <dbReference type="EMBL" id="GGL93796.1"/>
    </source>
</evidence>
<keyword evidence="3" id="KW-1185">Reference proteome</keyword>
<name>A0A917WDY3_9RHOB</name>
<sequence>MARSGLFGMAGLSHDVTQFAIGLVRAPFPRNTRPARVTGGPLMLKRLAAAAALALTAGAASADPVEGMWKTEVDDGAYAIVRMAPCGAKICGTIARTFNSGGEYKSPSIGKALVWDMEPQGGGAYANGKIWRPSNDKVYKSKMQMSGDNLKVSGCIGPICLGQNWTRAR</sequence>
<evidence type="ECO:0000313" key="3">
    <source>
        <dbReference type="Proteomes" id="UP000649829"/>
    </source>
</evidence>
<protein>
    <recommendedName>
        <fullName evidence="1">DUF2147 domain-containing protein</fullName>
    </recommendedName>
</protein>
<dbReference type="EMBL" id="BMLF01000001">
    <property type="protein sequence ID" value="GGL93796.1"/>
    <property type="molecule type" value="Genomic_DNA"/>
</dbReference>
<dbReference type="PANTHER" id="PTHR36919">
    <property type="entry name" value="BLR1215 PROTEIN"/>
    <property type="match status" value="1"/>
</dbReference>
<proteinExistence type="predicted"/>
<gene>
    <name evidence="2" type="ORF">GCM10011534_14940</name>
</gene>
<dbReference type="PANTHER" id="PTHR36919:SF3">
    <property type="entry name" value="BLL5882 PROTEIN"/>
    <property type="match status" value="1"/>
</dbReference>
<organism evidence="2 3">
    <name type="scientific">Pseudooceanicola nanhaiensis</name>
    <dbReference type="NCBI Taxonomy" id="375761"/>
    <lineage>
        <taxon>Bacteria</taxon>
        <taxon>Pseudomonadati</taxon>
        <taxon>Pseudomonadota</taxon>
        <taxon>Alphaproteobacteria</taxon>
        <taxon>Rhodobacterales</taxon>
        <taxon>Paracoccaceae</taxon>
        <taxon>Pseudooceanicola</taxon>
    </lineage>
</organism>
<accession>A0A917WDY3</accession>
<dbReference type="InterPro" id="IPR019223">
    <property type="entry name" value="DUF2147"/>
</dbReference>